<feature type="signal peptide" evidence="1">
    <location>
        <begin position="1"/>
        <end position="19"/>
    </location>
</feature>
<protein>
    <submittedName>
        <fullName evidence="3">ABC transporter substrate-binding protein</fullName>
    </submittedName>
</protein>
<dbReference type="PANTHER" id="PTHR30024">
    <property type="entry name" value="ALIPHATIC SULFONATES-BINDING PROTEIN-RELATED"/>
    <property type="match status" value="1"/>
</dbReference>
<evidence type="ECO:0000256" key="1">
    <source>
        <dbReference type="SAM" id="SignalP"/>
    </source>
</evidence>
<feature type="chain" id="PRO_5039608713" evidence="1">
    <location>
        <begin position="20"/>
        <end position="467"/>
    </location>
</feature>
<dbReference type="EMBL" id="WRPP01000002">
    <property type="protein sequence ID" value="MVU77597.1"/>
    <property type="molecule type" value="Genomic_DNA"/>
</dbReference>
<evidence type="ECO:0000313" key="3">
    <source>
        <dbReference type="EMBL" id="MVU77597.1"/>
    </source>
</evidence>
<dbReference type="SUPFAM" id="SSF160387">
    <property type="entry name" value="NosL/MerB-like"/>
    <property type="match status" value="1"/>
</dbReference>
<organism evidence="3 4">
    <name type="scientific">Nocardia terrae</name>
    <dbReference type="NCBI Taxonomy" id="2675851"/>
    <lineage>
        <taxon>Bacteria</taxon>
        <taxon>Bacillati</taxon>
        <taxon>Actinomycetota</taxon>
        <taxon>Actinomycetes</taxon>
        <taxon>Mycobacteriales</taxon>
        <taxon>Nocardiaceae</taxon>
        <taxon>Nocardia</taxon>
    </lineage>
</organism>
<evidence type="ECO:0000259" key="2">
    <source>
        <dbReference type="Pfam" id="PF09084"/>
    </source>
</evidence>
<dbReference type="Proteomes" id="UP000466794">
    <property type="component" value="Unassembled WGS sequence"/>
</dbReference>
<dbReference type="PANTHER" id="PTHR30024:SF45">
    <property type="entry name" value="ABC TRANSPORTER SUBSTRATE-BINDING PROTEIN"/>
    <property type="match status" value="1"/>
</dbReference>
<gene>
    <name evidence="3" type="ORF">GPX89_10140</name>
</gene>
<dbReference type="AlphaFoldDB" id="A0A7K1UTC2"/>
<name>A0A7K1UTC2_9NOCA</name>
<dbReference type="Gene3D" id="3.40.190.10">
    <property type="entry name" value="Periplasmic binding protein-like II"/>
    <property type="match status" value="2"/>
</dbReference>
<sequence length="467" mass="48666">MRTSVLLVGAALAATLLSACGSGDSSTVTVNIGYQSKTINTVTVGTLLRDRGTFEAKLADLGKAKGVKYKVEWKDFASGPPLTAAMLAGQVDIGSMGDAPVLVNGSKTRDHADVRSELIAITGYNLRGSLNQVVVPVDSSATTLADLKGQVVSTSIGSAAHGMLSTGLTSAGMSLGDVRLLGQDPPVGASALTSGQAAALAQFVPWPQSLVFQGKARLLYDGGSTDIATMHAVVADQRFDQQHPDVVAAFLAAQRETTDYLNANPLEAAKKVAELTGIPVEVVYLYNGPNGLVHFDPTIKAPLVDALGKLLPFLKGLGAVGDLDLNQFVNDRYVRTLYGSDYDVRSADTSAPSKLSGPDPVCGGTVQDPATASEVWFTGKDTTSVARTPACLLRQIAQSNAQVRVAYVPAADTGLRLFAAEAVWVSDPGAPADQRLLPFAVKPDADRYLGTHPGSSILDYKAALAAR</sequence>
<comment type="caution">
    <text evidence="3">The sequence shown here is derived from an EMBL/GenBank/DDBJ whole genome shotgun (WGS) entry which is preliminary data.</text>
</comment>
<feature type="domain" description="SsuA/THI5-like" evidence="2">
    <location>
        <begin position="127"/>
        <end position="268"/>
    </location>
</feature>
<dbReference type="PROSITE" id="PS51257">
    <property type="entry name" value="PROKAR_LIPOPROTEIN"/>
    <property type="match status" value="1"/>
</dbReference>
<keyword evidence="4" id="KW-1185">Reference proteome</keyword>
<dbReference type="SUPFAM" id="SSF53850">
    <property type="entry name" value="Periplasmic binding protein-like II"/>
    <property type="match status" value="1"/>
</dbReference>
<accession>A0A7K1UTC2</accession>
<dbReference type="Pfam" id="PF09084">
    <property type="entry name" value="NMT1"/>
    <property type="match status" value="1"/>
</dbReference>
<evidence type="ECO:0000313" key="4">
    <source>
        <dbReference type="Proteomes" id="UP000466794"/>
    </source>
</evidence>
<reference evidence="3 4" key="1">
    <citation type="submission" date="2019-12" db="EMBL/GenBank/DDBJ databases">
        <title>Nocardia sp. nov. ET3-3 isolated from soil.</title>
        <authorList>
            <person name="Kanchanasin P."/>
            <person name="Tanasupawat S."/>
            <person name="Yuki M."/>
            <person name="Kudo T."/>
        </authorList>
    </citation>
    <scope>NUCLEOTIDE SEQUENCE [LARGE SCALE GENOMIC DNA]</scope>
    <source>
        <strain evidence="3 4">ET3-3</strain>
    </source>
</reference>
<proteinExistence type="predicted"/>
<keyword evidence="1" id="KW-0732">Signal</keyword>
<dbReference type="InterPro" id="IPR015168">
    <property type="entry name" value="SsuA/THI5"/>
</dbReference>